<sequence length="506" mass="54856">MLIFLVYLIPVAIFVVVIMAIALTCWVKAPPDVAFILSGWRAKPRMLVGQGGVKIPLLERVDRLFLGQMTVDIRTQQSVPTNDFINVKVDAVAKVSVDDSEEARLLASKNFLNLTPELIADQLRDSLEGNMREIVGTLSLKEISTNRDSFSEQVKAAAAQDMERLGIKVISCNIQNITDETGLITDLGADNTARIRKDASIAKALADRDVSVKQAEAMKEANDAKVKAELEIAQRQNELAIRKAELKRESDIKQAEADAAYAIQEQEQRKAIETATVDAEIAKANREEALRKQQVAVREQELAAEVQKKADADKYNISKQAEAELAKRQRESEAKLYEQQRDAEAQKAQAEAKKYAMEQEAAGITAKAQAEAEAIRLKGEAEAAAMDKKAEALKKYGKAAMAQMAIEILPKVAAEVAKPLGTIDKVTIFGGGNGSGMSTMSDNVPLVMAKTIQTIKEATGVDIAEIMRAESYDAKVTKNVNVSGMAEEEARDAVAAAAVAGVTAKA</sequence>
<evidence type="ECO:0000256" key="1">
    <source>
        <dbReference type="ARBA" id="ARBA00004370"/>
    </source>
</evidence>
<evidence type="ECO:0000256" key="5">
    <source>
        <dbReference type="SAM" id="Phobius"/>
    </source>
</evidence>
<dbReference type="KEGG" id="sri:SELR_05180"/>
<keyword evidence="4" id="KW-0175">Coiled coil</keyword>
<dbReference type="GO" id="GO:0072659">
    <property type="term" value="P:protein localization to plasma membrane"/>
    <property type="evidence" value="ECO:0007669"/>
    <property type="project" value="TreeGrafter"/>
</dbReference>
<accession>I0GN89</accession>
<dbReference type="CDD" id="cd03399">
    <property type="entry name" value="SPFH_flotillin"/>
    <property type="match status" value="1"/>
</dbReference>
<gene>
    <name evidence="7" type="ordered locus">SELR_05180</name>
</gene>
<evidence type="ECO:0000259" key="6">
    <source>
        <dbReference type="SMART" id="SM00244"/>
    </source>
</evidence>
<dbReference type="HOGENOM" id="CLU_038134_0_1_9"/>
<dbReference type="OrthoDB" id="9786220at2"/>
<name>I0GN89_SELRL</name>
<dbReference type="RefSeq" id="WP_014423670.1">
    <property type="nucleotide sequence ID" value="NC_017068.1"/>
</dbReference>
<keyword evidence="3 5" id="KW-0472">Membrane</keyword>
<comment type="similarity">
    <text evidence="2">Belongs to the band 7/mec-2 family. Flotillin subfamily.</text>
</comment>
<keyword evidence="5" id="KW-0812">Transmembrane</keyword>
<evidence type="ECO:0000256" key="3">
    <source>
        <dbReference type="ARBA" id="ARBA00023136"/>
    </source>
</evidence>
<reference evidence="7 8" key="1">
    <citation type="submission" date="2011-10" db="EMBL/GenBank/DDBJ databases">
        <title>Whole genome sequence of Selenomonas ruminantium subsp. lactilytica TAM6421.</title>
        <authorList>
            <person name="Oguchi A."/>
            <person name="Ankai A."/>
            <person name="Kaneko J."/>
            <person name="Yamada-Narita S."/>
            <person name="Fukui S."/>
            <person name="Takahashi M."/>
            <person name="Onodera T."/>
            <person name="Kojima S."/>
            <person name="Fushimi T."/>
            <person name="Abe N."/>
            <person name="Kamio Y."/>
            <person name="Yamazaki S."/>
            <person name="Fujita N."/>
        </authorList>
    </citation>
    <scope>NUCLEOTIDE SEQUENCE [LARGE SCALE GENOMIC DNA]</scope>
    <source>
        <strain evidence="8">NBRC 103574 / TAM6421</strain>
    </source>
</reference>
<dbReference type="Proteomes" id="UP000007887">
    <property type="component" value="Chromosome"/>
</dbReference>
<dbReference type="InterPro" id="IPR027705">
    <property type="entry name" value="Flotillin_fam"/>
</dbReference>
<dbReference type="SUPFAM" id="SSF117892">
    <property type="entry name" value="Band 7/SPFH domain"/>
    <property type="match status" value="1"/>
</dbReference>
<dbReference type="AlphaFoldDB" id="I0GN89"/>
<dbReference type="eggNOG" id="COG2268">
    <property type="taxonomic scope" value="Bacteria"/>
</dbReference>
<dbReference type="PANTHER" id="PTHR13806">
    <property type="entry name" value="FLOTILLIN-RELATED"/>
    <property type="match status" value="1"/>
</dbReference>
<dbReference type="Pfam" id="PF15975">
    <property type="entry name" value="Flot"/>
    <property type="match status" value="1"/>
</dbReference>
<organism evidence="7 8">
    <name type="scientific">Selenomonas ruminantium subsp. lactilytica (strain NBRC 103574 / TAM6421)</name>
    <dbReference type="NCBI Taxonomy" id="927704"/>
    <lineage>
        <taxon>Bacteria</taxon>
        <taxon>Bacillati</taxon>
        <taxon>Bacillota</taxon>
        <taxon>Negativicutes</taxon>
        <taxon>Selenomonadales</taxon>
        <taxon>Selenomonadaceae</taxon>
        <taxon>Selenomonas</taxon>
    </lineage>
</organism>
<feature type="coiled-coil region" evidence="4">
    <location>
        <begin position="333"/>
        <end position="387"/>
    </location>
</feature>
<feature type="transmembrane region" description="Helical" evidence="5">
    <location>
        <begin position="6"/>
        <end position="27"/>
    </location>
</feature>
<dbReference type="InterPro" id="IPR001107">
    <property type="entry name" value="Band_7"/>
</dbReference>
<dbReference type="PATRIC" id="fig|927704.6.peg.532"/>
<keyword evidence="5" id="KW-1133">Transmembrane helix</keyword>
<dbReference type="GO" id="GO:0005886">
    <property type="term" value="C:plasma membrane"/>
    <property type="evidence" value="ECO:0007669"/>
    <property type="project" value="TreeGrafter"/>
</dbReference>
<evidence type="ECO:0000313" key="7">
    <source>
        <dbReference type="EMBL" id="BAL82226.1"/>
    </source>
</evidence>
<dbReference type="SMART" id="SM00244">
    <property type="entry name" value="PHB"/>
    <property type="match status" value="1"/>
</dbReference>
<evidence type="ECO:0000256" key="2">
    <source>
        <dbReference type="ARBA" id="ARBA00007161"/>
    </source>
</evidence>
<evidence type="ECO:0000256" key="4">
    <source>
        <dbReference type="SAM" id="Coils"/>
    </source>
</evidence>
<dbReference type="PANTHER" id="PTHR13806:SF46">
    <property type="entry name" value="FLOTILLIN-1-RELATED"/>
    <property type="match status" value="1"/>
</dbReference>
<proteinExistence type="inferred from homology"/>
<dbReference type="Pfam" id="PF01145">
    <property type="entry name" value="Band_7"/>
    <property type="match status" value="1"/>
</dbReference>
<protein>
    <submittedName>
        <fullName evidence="7">Putative flotillin-like protein</fullName>
    </submittedName>
</protein>
<evidence type="ECO:0000313" key="8">
    <source>
        <dbReference type="Proteomes" id="UP000007887"/>
    </source>
</evidence>
<comment type="subcellular location">
    <subcellularLocation>
        <location evidence="1">Membrane</location>
    </subcellularLocation>
</comment>
<dbReference type="InterPro" id="IPR036013">
    <property type="entry name" value="Band_7/SPFH_dom_sf"/>
</dbReference>
<dbReference type="EMBL" id="AP012292">
    <property type="protein sequence ID" value="BAL82226.1"/>
    <property type="molecule type" value="Genomic_DNA"/>
</dbReference>
<dbReference type="GO" id="GO:0002020">
    <property type="term" value="F:protease binding"/>
    <property type="evidence" value="ECO:0007669"/>
    <property type="project" value="TreeGrafter"/>
</dbReference>
<dbReference type="InterPro" id="IPR031905">
    <property type="entry name" value="Flotillin_C"/>
</dbReference>
<dbReference type="Gene3D" id="3.30.479.30">
    <property type="entry name" value="Band 7 domain"/>
    <property type="match status" value="1"/>
</dbReference>
<feature type="domain" description="Band 7" evidence="6">
    <location>
        <begin position="23"/>
        <end position="191"/>
    </location>
</feature>